<name>A0AA41X6V5_9BACI</name>
<dbReference type="PANTHER" id="PTHR43003:SF5">
    <property type="entry name" value="DNA-3-METHYLADENINE GLYCOSYLASE"/>
    <property type="match status" value="1"/>
</dbReference>
<dbReference type="FunFam" id="1.10.340.30:FF:000004">
    <property type="entry name" value="DNA-3-methyladenine glycosylase II"/>
    <property type="match status" value="1"/>
</dbReference>
<comment type="similarity">
    <text evidence="2">Belongs to the alkylbase DNA glycosidase AlkA family.</text>
</comment>
<keyword evidence="4" id="KW-0227">DNA damage</keyword>
<dbReference type="EMBL" id="JANCLT010000008">
    <property type="protein sequence ID" value="MCP8969917.1"/>
    <property type="molecule type" value="Genomic_DNA"/>
</dbReference>
<dbReference type="Pfam" id="PF00730">
    <property type="entry name" value="HhH-GPD"/>
    <property type="match status" value="1"/>
</dbReference>
<comment type="catalytic activity">
    <reaction evidence="1">
        <text>Hydrolysis of alkylated DNA, releasing 3-methyladenine, 3-methylguanine, 7-methylguanine and 7-methyladenine.</text>
        <dbReference type="EC" id="3.2.2.21"/>
    </reaction>
</comment>
<dbReference type="AlphaFoldDB" id="A0AA41X6V5"/>
<dbReference type="Proteomes" id="UP001156102">
    <property type="component" value="Unassembled WGS sequence"/>
</dbReference>
<dbReference type="RefSeq" id="WP_254759835.1">
    <property type="nucleotide sequence ID" value="NZ_JANCLT010000008.1"/>
</dbReference>
<organism evidence="7 8">
    <name type="scientific">Ectobacillus ponti</name>
    <dbReference type="NCBI Taxonomy" id="2961894"/>
    <lineage>
        <taxon>Bacteria</taxon>
        <taxon>Bacillati</taxon>
        <taxon>Bacillota</taxon>
        <taxon>Bacilli</taxon>
        <taxon>Bacillales</taxon>
        <taxon>Bacillaceae</taxon>
        <taxon>Ectobacillus</taxon>
    </lineage>
</organism>
<evidence type="ECO:0000256" key="1">
    <source>
        <dbReference type="ARBA" id="ARBA00000086"/>
    </source>
</evidence>
<dbReference type="SUPFAM" id="SSF48150">
    <property type="entry name" value="DNA-glycosylase"/>
    <property type="match status" value="1"/>
</dbReference>
<gene>
    <name evidence="7" type="ORF">NK662_15425</name>
</gene>
<reference evidence="7" key="1">
    <citation type="submission" date="2022-07" db="EMBL/GenBank/DDBJ databases">
        <authorList>
            <person name="Li W.-J."/>
            <person name="Deng Q.-Q."/>
        </authorList>
    </citation>
    <scope>NUCLEOTIDE SEQUENCE</scope>
    <source>
        <strain evidence="7">SYSU M60031</strain>
    </source>
</reference>
<feature type="domain" description="HhH-GPD" evidence="6">
    <location>
        <begin position="123"/>
        <end position="283"/>
    </location>
</feature>
<dbReference type="GO" id="GO:0005737">
    <property type="term" value="C:cytoplasm"/>
    <property type="evidence" value="ECO:0007669"/>
    <property type="project" value="TreeGrafter"/>
</dbReference>
<evidence type="ECO:0000313" key="8">
    <source>
        <dbReference type="Proteomes" id="UP001156102"/>
    </source>
</evidence>
<dbReference type="InterPro" id="IPR011257">
    <property type="entry name" value="DNA_glycosylase"/>
</dbReference>
<dbReference type="Gene3D" id="1.10.1670.40">
    <property type="match status" value="1"/>
</dbReference>
<dbReference type="GO" id="GO:0032993">
    <property type="term" value="C:protein-DNA complex"/>
    <property type="evidence" value="ECO:0007669"/>
    <property type="project" value="TreeGrafter"/>
</dbReference>
<dbReference type="EC" id="3.2.2.21" evidence="3"/>
<evidence type="ECO:0000256" key="4">
    <source>
        <dbReference type="ARBA" id="ARBA00022763"/>
    </source>
</evidence>
<sequence>MWRETVTLDRPYNFEQVLQRLALNPLNAADIATNTIKVPVWQDGRPVVATVQGTGTFEAPQFLVSASENVRERVSEIFGWSTEMAEVHRHFAATSLQPLFERFAHTPLVLEFDYFDCLTRCIIHQQLNLKFAFTLTDRFVKQYGFEQEGVWFGPTPERTAAIPIEELRELQFSQRKAEYLTGLAQHIVSGKLDLEELRHLSDEEVAKRLLPLRGIGPWTVENFLMFALGRPNLFPKADIGIQRAVQQLFGLEQKPDQAFLAKLQEEYNPYGSYASLYLWRSIE</sequence>
<comment type="caution">
    <text evidence="7">The sequence shown here is derived from an EMBL/GenBank/DDBJ whole genome shotgun (WGS) entry which is preliminary data.</text>
</comment>
<dbReference type="Gene3D" id="1.10.340.30">
    <property type="entry name" value="Hypothetical protein, domain 2"/>
    <property type="match status" value="1"/>
</dbReference>
<keyword evidence="8" id="KW-1185">Reference proteome</keyword>
<evidence type="ECO:0000259" key="6">
    <source>
        <dbReference type="SMART" id="SM00478"/>
    </source>
</evidence>
<evidence type="ECO:0000256" key="5">
    <source>
        <dbReference type="ARBA" id="ARBA00023204"/>
    </source>
</evidence>
<dbReference type="GO" id="GO:0032131">
    <property type="term" value="F:alkylated DNA binding"/>
    <property type="evidence" value="ECO:0007669"/>
    <property type="project" value="TreeGrafter"/>
</dbReference>
<dbReference type="GO" id="GO:0043916">
    <property type="term" value="F:DNA-7-methylguanine glycosylase activity"/>
    <property type="evidence" value="ECO:0007669"/>
    <property type="project" value="TreeGrafter"/>
</dbReference>
<evidence type="ECO:0000313" key="7">
    <source>
        <dbReference type="EMBL" id="MCP8969917.1"/>
    </source>
</evidence>
<dbReference type="SMART" id="SM00478">
    <property type="entry name" value="ENDO3c"/>
    <property type="match status" value="1"/>
</dbReference>
<dbReference type="GO" id="GO:0006307">
    <property type="term" value="P:DNA alkylation repair"/>
    <property type="evidence" value="ECO:0007669"/>
    <property type="project" value="TreeGrafter"/>
</dbReference>
<protein>
    <recommendedName>
        <fullName evidence="3">DNA-3-methyladenine glycosylase II</fullName>
        <ecNumber evidence="3">3.2.2.21</ecNumber>
    </recommendedName>
</protein>
<evidence type="ECO:0000256" key="2">
    <source>
        <dbReference type="ARBA" id="ARBA00010817"/>
    </source>
</evidence>
<dbReference type="InterPro" id="IPR003265">
    <property type="entry name" value="HhH-GPD_domain"/>
</dbReference>
<proteinExistence type="inferred from homology"/>
<dbReference type="GO" id="GO:0006285">
    <property type="term" value="P:base-excision repair, AP site formation"/>
    <property type="evidence" value="ECO:0007669"/>
    <property type="project" value="TreeGrafter"/>
</dbReference>
<dbReference type="GO" id="GO:0008725">
    <property type="term" value="F:DNA-3-methyladenine glycosylase activity"/>
    <property type="evidence" value="ECO:0007669"/>
    <property type="project" value="TreeGrafter"/>
</dbReference>
<evidence type="ECO:0000256" key="3">
    <source>
        <dbReference type="ARBA" id="ARBA00012000"/>
    </source>
</evidence>
<keyword evidence="5" id="KW-0234">DNA repair</keyword>
<dbReference type="PANTHER" id="PTHR43003">
    <property type="entry name" value="DNA-3-METHYLADENINE GLYCOSYLASE"/>
    <property type="match status" value="1"/>
</dbReference>
<dbReference type="InterPro" id="IPR051912">
    <property type="entry name" value="Alkylbase_DNA_Glycosylase/TA"/>
</dbReference>
<accession>A0AA41X6V5</accession>
<dbReference type="CDD" id="cd00056">
    <property type="entry name" value="ENDO3c"/>
    <property type="match status" value="1"/>
</dbReference>